<gene>
    <name evidence="5" type="ORF">HMF7854_13495</name>
</gene>
<dbReference type="Pfam" id="PF01047">
    <property type="entry name" value="MarR"/>
    <property type="match status" value="1"/>
</dbReference>
<evidence type="ECO:0000313" key="5">
    <source>
        <dbReference type="EMBL" id="RST31739.1"/>
    </source>
</evidence>
<dbReference type="AlphaFoldDB" id="A0A3R9WTW6"/>
<dbReference type="Gene3D" id="1.10.10.10">
    <property type="entry name" value="Winged helix-like DNA-binding domain superfamily/Winged helix DNA-binding domain"/>
    <property type="match status" value="1"/>
</dbReference>
<organism evidence="5 6">
    <name type="scientific">Sphingomonas ginkgonis</name>
    <dbReference type="NCBI Taxonomy" id="2315330"/>
    <lineage>
        <taxon>Bacteria</taxon>
        <taxon>Pseudomonadati</taxon>
        <taxon>Pseudomonadota</taxon>
        <taxon>Alphaproteobacteria</taxon>
        <taxon>Sphingomonadales</taxon>
        <taxon>Sphingomonadaceae</taxon>
        <taxon>Sphingomonas</taxon>
    </lineage>
</organism>
<keyword evidence="6" id="KW-1185">Reference proteome</keyword>
<keyword evidence="2" id="KW-0238">DNA-binding</keyword>
<evidence type="ECO:0000256" key="2">
    <source>
        <dbReference type="ARBA" id="ARBA00023125"/>
    </source>
</evidence>
<dbReference type="InterPro" id="IPR039422">
    <property type="entry name" value="MarR/SlyA-like"/>
</dbReference>
<name>A0A3R9WTW6_9SPHN</name>
<dbReference type="PANTHER" id="PTHR33164:SF64">
    <property type="entry name" value="TRANSCRIPTIONAL REGULATOR SLYA"/>
    <property type="match status" value="1"/>
</dbReference>
<reference evidence="5 6" key="1">
    <citation type="submission" date="2018-12" db="EMBL/GenBank/DDBJ databases">
        <title>Sphingomonas sp. HMF7854 Genome sequencing and assembly.</title>
        <authorList>
            <person name="Cha I."/>
            <person name="Kang H."/>
            <person name="Kim H."/>
            <person name="Kang J."/>
            <person name="Joh K."/>
        </authorList>
    </citation>
    <scope>NUCLEOTIDE SEQUENCE [LARGE SCALE GENOMIC DNA]</scope>
    <source>
        <strain evidence="5 6">HMF7854</strain>
    </source>
</reference>
<dbReference type="GO" id="GO:0003700">
    <property type="term" value="F:DNA-binding transcription factor activity"/>
    <property type="evidence" value="ECO:0007669"/>
    <property type="project" value="InterPro"/>
</dbReference>
<keyword evidence="1" id="KW-0805">Transcription regulation</keyword>
<evidence type="ECO:0000256" key="1">
    <source>
        <dbReference type="ARBA" id="ARBA00023015"/>
    </source>
</evidence>
<dbReference type="SUPFAM" id="SSF46785">
    <property type="entry name" value="Winged helix' DNA-binding domain"/>
    <property type="match status" value="1"/>
</dbReference>
<dbReference type="SMART" id="SM00347">
    <property type="entry name" value="HTH_MARR"/>
    <property type="match status" value="1"/>
</dbReference>
<dbReference type="OrthoDB" id="582199at2"/>
<dbReference type="PROSITE" id="PS50995">
    <property type="entry name" value="HTH_MARR_2"/>
    <property type="match status" value="1"/>
</dbReference>
<proteinExistence type="predicted"/>
<dbReference type="EMBL" id="RWJF01000001">
    <property type="protein sequence ID" value="RST31739.1"/>
    <property type="molecule type" value="Genomic_DNA"/>
</dbReference>
<dbReference type="GO" id="GO:0003677">
    <property type="term" value="F:DNA binding"/>
    <property type="evidence" value="ECO:0007669"/>
    <property type="project" value="UniProtKB-KW"/>
</dbReference>
<comment type="caution">
    <text evidence="5">The sequence shown here is derived from an EMBL/GenBank/DDBJ whole genome shotgun (WGS) entry which is preliminary data.</text>
</comment>
<dbReference type="InterPro" id="IPR000835">
    <property type="entry name" value="HTH_MarR-typ"/>
</dbReference>
<dbReference type="PANTHER" id="PTHR33164">
    <property type="entry name" value="TRANSCRIPTIONAL REGULATOR, MARR FAMILY"/>
    <property type="match status" value="1"/>
</dbReference>
<evidence type="ECO:0000256" key="3">
    <source>
        <dbReference type="ARBA" id="ARBA00023163"/>
    </source>
</evidence>
<dbReference type="Proteomes" id="UP000274661">
    <property type="component" value="Unassembled WGS sequence"/>
</dbReference>
<protein>
    <submittedName>
        <fullName evidence="5">MarR family transcriptional regulator</fullName>
    </submittedName>
</protein>
<sequence>MPNETWEIVETADALRRAVARRVTAHGVTRSQWRVLARISKEPGLRQVDLAERLDMEPIVLCRIVDKLEESGFVERQRDPADRRAWRLVLTAKAAPVIEELHAVAAELAAEAFAGMTPSQIEQMRSALATVRDNVAEGGRNRKALGA</sequence>
<feature type="domain" description="HTH marR-type" evidence="4">
    <location>
        <begin position="1"/>
        <end position="133"/>
    </location>
</feature>
<dbReference type="RefSeq" id="WP_126719678.1">
    <property type="nucleotide sequence ID" value="NZ_RWJF01000001.1"/>
</dbReference>
<evidence type="ECO:0000259" key="4">
    <source>
        <dbReference type="PROSITE" id="PS50995"/>
    </source>
</evidence>
<dbReference type="PRINTS" id="PR00598">
    <property type="entry name" value="HTHMARR"/>
</dbReference>
<dbReference type="GO" id="GO:0006950">
    <property type="term" value="P:response to stress"/>
    <property type="evidence" value="ECO:0007669"/>
    <property type="project" value="TreeGrafter"/>
</dbReference>
<dbReference type="InterPro" id="IPR036388">
    <property type="entry name" value="WH-like_DNA-bd_sf"/>
</dbReference>
<keyword evidence="3" id="KW-0804">Transcription</keyword>
<evidence type="ECO:0000313" key="6">
    <source>
        <dbReference type="Proteomes" id="UP000274661"/>
    </source>
</evidence>
<accession>A0A3R9WTW6</accession>
<dbReference type="InterPro" id="IPR036390">
    <property type="entry name" value="WH_DNA-bd_sf"/>
</dbReference>